<dbReference type="OrthoDB" id="6108017at2759"/>
<dbReference type="EMBL" id="MU006777">
    <property type="protein sequence ID" value="KAF2645227.1"/>
    <property type="molecule type" value="Genomic_DNA"/>
</dbReference>
<accession>A0A6A6SDJ7</accession>
<evidence type="ECO:0000313" key="2">
    <source>
        <dbReference type="Proteomes" id="UP000799753"/>
    </source>
</evidence>
<gene>
    <name evidence="1" type="ORF">P280DRAFT_475799</name>
</gene>
<dbReference type="AlphaFoldDB" id="A0A6A6SDJ7"/>
<organism evidence="1 2">
    <name type="scientific">Massarina eburnea CBS 473.64</name>
    <dbReference type="NCBI Taxonomy" id="1395130"/>
    <lineage>
        <taxon>Eukaryota</taxon>
        <taxon>Fungi</taxon>
        <taxon>Dikarya</taxon>
        <taxon>Ascomycota</taxon>
        <taxon>Pezizomycotina</taxon>
        <taxon>Dothideomycetes</taxon>
        <taxon>Pleosporomycetidae</taxon>
        <taxon>Pleosporales</taxon>
        <taxon>Massarineae</taxon>
        <taxon>Massarinaceae</taxon>
        <taxon>Massarina</taxon>
    </lineage>
</organism>
<sequence>MDSNNMTLSDAVGYLHNAAEIVKQASENPTNKIVESNINVVKLLVELKDSVNAVNTRSAKPQDCTASLDENFKRSITQMAHDIKGLQGRLDLVERNQCSGQGAIEAKVENFAREIKESHSRLRETYENGSCEVATRIEDYGGDVNQVEIQMRVMDDTLEKIDKTLRDIVSSVQASHDRLDAQIKNLAVKIDLIGRRVQAFQ</sequence>
<proteinExistence type="predicted"/>
<name>A0A6A6SDJ7_9PLEO</name>
<keyword evidence="2" id="KW-1185">Reference proteome</keyword>
<protein>
    <submittedName>
        <fullName evidence="1">Uncharacterized protein</fullName>
    </submittedName>
</protein>
<dbReference type="Proteomes" id="UP000799753">
    <property type="component" value="Unassembled WGS sequence"/>
</dbReference>
<reference evidence="1" key="1">
    <citation type="journal article" date="2020" name="Stud. Mycol.">
        <title>101 Dothideomycetes genomes: a test case for predicting lifestyles and emergence of pathogens.</title>
        <authorList>
            <person name="Haridas S."/>
            <person name="Albert R."/>
            <person name="Binder M."/>
            <person name="Bloem J."/>
            <person name="Labutti K."/>
            <person name="Salamov A."/>
            <person name="Andreopoulos B."/>
            <person name="Baker S."/>
            <person name="Barry K."/>
            <person name="Bills G."/>
            <person name="Bluhm B."/>
            <person name="Cannon C."/>
            <person name="Castanera R."/>
            <person name="Culley D."/>
            <person name="Daum C."/>
            <person name="Ezra D."/>
            <person name="Gonzalez J."/>
            <person name="Henrissat B."/>
            <person name="Kuo A."/>
            <person name="Liang C."/>
            <person name="Lipzen A."/>
            <person name="Lutzoni F."/>
            <person name="Magnuson J."/>
            <person name="Mondo S."/>
            <person name="Nolan M."/>
            <person name="Ohm R."/>
            <person name="Pangilinan J."/>
            <person name="Park H.-J."/>
            <person name="Ramirez L."/>
            <person name="Alfaro M."/>
            <person name="Sun H."/>
            <person name="Tritt A."/>
            <person name="Yoshinaga Y."/>
            <person name="Zwiers L.-H."/>
            <person name="Turgeon B."/>
            <person name="Goodwin S."/>
            <person name="Spatafora J."/>
            <person name="Crous P."/>
            <person name="Grigoriev I."/>
        </authorList>
    </citation>
    <scope>NUCLEOTIDE SEQUENCE</scope>
    <source>
        <strain evidence="1">CBS 473.64</strain>
    </source>
</reference>
<evidence type="ECO:0000313" key="1">
    <source>
        <dbReference type="EMBL" id="KAF2645227.1"/>
    </source>
</evidence>